<name>A0A5A9N8M9_9TELE</name>
<dbReference type="EMBL" id="SOYY01000021">
    <property type="protein sequence ID" value="KAA0706344.1"/>
    <property type="molecule type" value="Genomic_DNA"/>
</dbReference>
<dbReference type="GO" id="GO:0012505">
    <property type="term" value="C:endomembrane system"/>
    <property type="evidence" value="ECO:0007669"/>
    <property type="project" value="UniProtKB-SubCell"/>
</dbReference>
<proteinExistence type="inferred from homology"/>
<feature type="region of interest" description="Disordered" evidence="3">
    <location>
        <begin position="58"/>
        <end position="78"/>
    </location>
</feature>
<dbReference type="Proteomes" id="UP000324632">
    <property type="component" value="Chromosome 21"/>
</dbReference>
<evidence type="ECO:0000313" key="6">
    <source>
        <dbReference type="Proteomes" id="UP000324632"/>
    </source>
</evidence>
<sequence>MSLGKLPVIKGLVSTSQSRRRFKSDLSVDMISPPLGDFRHTMHIGRGGDVFGDTSFLSSYGGPAHDEEPDSPSGSRPARFLSRTLRHVRKNPAARLRGGSRDLSSPPPSVSPIIKNAISLPQLNLDASNGGLKRTLLSTSISSPADSLFSYSLLDSGFVTLPHFSRMDQNFREASGSLCSDYRRSSLPENSDMTLTRSDSLTSFTVDLGPSLMTEVLGLIDSSRGLFSSSKDWDMEESSSVSPQDDDDDEQLNMCPVREEVRIEPQRFQEAADVLARHFGGEGGLIEEEGHRSSSFRHERALYTFTETEEEINL</sequence>
<dbReference type="GO" id="GO:0005737">
    <property type="term" value="C:cytoplasm"/>
    <property type="evidence" value="ECO:0007669"/>
    <property type="project" value="UniProtKB-ARBA"/>
</dbReference>
<dbReference type="PANTHER" id="PTHR15344:SF22">
    <property type="entry name" value="CDC42 EFFECTOR PROTEIN (RHO GTPASE-BINDING) 1B"/>
    <property type="match status" value="1"/>
</dbReference>
<evidence type="ECO:0000256" key="1">
    <source>
        <dbReference type="ARBA" id="ARBA00004184"/>
    </source>
</evidence>
<accession>A0A5A9N8M9</accession>
<dbReference type="GO" id="GO:0005856">
    <property type="term" value="C:cytoskeleton"/>
    <property type="evidence" value="ECO:0007669"/>
    <property type="project" value="TreeGrafter"/>
</dbReference>
<evidence type="ECO:0000256" key="3">
    <source>
        <dbReference type="SAM" id="MobiDB-lite"/>
    </source>
</evidence>
<dbReference type="SMART" id="SM00285">
    <property type="entry name" value="PBD"/>
    <property type="match status" value="1"/>
</dbReference>
<dbReference type="PANTHER" id="PTHR15344">
    <property type="entry name" value="CDC42 EFFECTOR PROTEIN BORG"/>
    <property type="match status" value="1"/>
</dbReference>
<dbReference type="InterPro" id="IPR029273">
    <property type="entry name" value="Cdc42_effect-like"/>
</dbReference>
<dbReference type="GO" id="GO:0031267">
    <property type="term" value="F:small GTPase binding"/>
    <property type="evidence" value="ECO:0007669"/>
    <property type="project" value="TreeGrafter"/>
</dbReference>
<dbReference type="GO" id="GO:0030838">
    <property type="term" value="P:positive regulation of actin filament polymerization"/>
    <property type="evidence" value="ECO:0007669"/>
    <property type="project" value="TreeGrafter"/>
</dbReference>
<dbReference type="GO" id="GO:0008360">
    <property type="term" value="P:regulation of cell shape"/>
    <property type="evidence" value="ECO:0007669"/>
    <property type="project" value="TreeGrafter"/>
</dbReference>
<protein>
    <submittedName>
        <fullName evidence="5">Cdc42 effector protein 1</fullName>
    </submittedName>
</protein>
<feature type="region of interest" description="Disordered" evidence="3">
    <location>
        <begin position="230"/>
        <end position="251"/>
    </location>
</feature>
<gene>
    <name evidence="5" type="ORF">E1301_Tti020005</name>
</gene>
<dbReference type="InterPro" id="IPR000095">
    <property type="entry name" value="CRIB_dom"/>
</dbReference>
<dbReference type="AlphaFoldDB" id="A0A5A9N8M9"/>
<organism evidence="5 6">
    <name type="scientific">Triplophysa tibetana</name>
    <dbReference type="NCBI Taxonomy" id="1572043"/>
    <lineage>
        <taxon>Eukaryota</taxon>
        <taxon>Metazoa</taxon>
        <taxon>Chordata</taxon>
        <taxon>Craniata</taxon>
        <taxon>Vertebrata</taxon>
        <taxon>Euteleostomi</taxon>
        <taxon>Actinopterygii</taxon>
        <taxon>Neopterygii</taxon>
        <taxon>Teleostei</taxon>
        <taxon>Ostariophysi</taxon>
        <taxon>Cypriniformes</taxon>
        <taxon>Nemacheilidae</taxon>
        <taxon>Triplophysa</taxon>
    </lineage>
</organism>
<comment type="caution">
    <text evidence="5">The sequence shown here is derived from an EMBL/GenBank/DDBJ whole genome shotgun (WGS) entry which is preliminary data.</text>
</comment>
<evidence type="ECO:0000313" key="5">
    <source>
        <dbReference type="EMBL" id="KAA0706344.1"/>
    </source>
</evidence>
<dbReference type="InterPro" id="IPR051296">
    <property type="entry name" value="Cdc42_Effector_BORG/CEP"/>
</dbReference>
<comment type="subcellular location">
    <subcellularLocation>
        <location evidence="1">Endomembrane system</location>
        <topology evidence="1">Peripheral membrane protein</topology>
    </subcellularLocation>
</comment>
<dbReference type="GO" id="GO:0007266">
    <property type="term" value="P:Rho protein signal transduction"/>
    <property type="evidence" value="ECO:0007669"/>
    <property type="project" value="TreeGrafter"/>
</dbReference>
<dbReference type="Pfam" id="PF14957">
    <property type="entry name" value="BORG_CEP"/>
    <property type="match status" value="1"/>
</dbReference>
<evidence type="ECO:0000259" key="4">
    <source>
        <dbReference type="PROSITE" id="PS50108"/>
    </source>
</evidence>
<comment type="similarity">
    <text evidence="2">Belongs to the BORG/CEP family.</text>
</comment>
<dbReference type="GO" id="GO:0031274">
    <property type="term" value="P:positive regulation of pseudopodium assembly"/>
    <property type="evidence" value="ECO:0007669"/>
    <property type="project" value="TreeGrafter"/>
</dbReference>
<keyword evidence="6" id="KW-1185">Reference proteome</keyword>
<dbReference type="PROSITE" id="PS50108">
    <property type="entry name" value="CRIB"/>
    <property type="match status" value="1"/>
</dbReference>
<feature type="domain" description="CRIB" evidence="4">
    <location>
        <begin position="31"/>
        <end position="45"/>
    </location>
</feature>
<reference evidence="5 6" key="1">
    <citation type="journal article" date="2019" name="Mol. Ecol. Resour.">
        <title>Chromosome-level genome assembly of Triplophysa tibetana, a fish adapted to the harsh high-altitude environment of the Tibetan Plateau.</title>
        <authorList>
            <person name="Yang X."/>
            <person name="Liu H."/>
            <person name="Ma Z."/>
            <person name="Zou Y."/>
            <person name="Zou M."/>
            <person name="Mao Y."/>
            <person name="Li X."/>
            <person name="Wang H."/>
            <person name="Chen T."/>
            <person name="Wang W."/>
            <person name="Yang R."/>
        </authorList>
    </citation>
    <scope>NUCLEOTIDE SEQUENCE [LARGE SCALE GENOMIC DNA]</scope>
    <source>
        <strain evidence="5">TTIB1903HZAU</strain>
        <tissue evidence="5">Muscle</tissue>
    </source>
</reference>
<dbReference type="Pfam" id="PF00786">
    <property type="entry name" value="PBD"/>
    <property type="match status" value="1"/>
</dbReference>
<evidence type="ECO:0000256" key="2">
    <source>
        <dbReference type="ARBA" id="ARBA00010770"/>
    </source>
</evidence>
<dbReference type="GO" id="GO:0005886">
    <property type="term" value="C:plasma membrane"/>
    <property type="evidence" value="ECO:0007669"/>
    <property type="project" value="TreeGrafter"/>
</dbReference>